<dbReference type="PANTHER" id="PTHR30158">
    <property type="entry name" value="ACRA/E-RELATED COMPONENT OF DRUG EFFLUX TRANSPORTER"/>
    <property type="match status" value="1"/>
</dbReference>
<comment type="caution">
    <text evidence="9">The sequence shown here is derived from an EMBL/GenBank/DDBJ whole genome shotgun (WGS) entry which is preliminary data.</text>
</comment>
<evidence type="ECO:0000259" key="5">
    <source>
        <dbReference type="Pfam" id="PF25876"/>
    </source>
</evidence>
<dbReference type="eggNOG" id="COG0845">
    <property type="taxonomic scope" value="Bacteria"/>
</dbReference>
<feature type="domain" description="Multidrug resistance protein MdtA-like beta-barrel" evidence="7">
    <location>
        <begin position="208"/>
        <end position="294"/>
    </location>
</feature>
<dbReference type="GO" id="GO:0005886">
    <property type="term" value="C:plasma membrane"/>
    <property type="evidence" value="ECO:0007669"/>
    <property type="project" value="TreeGrafter"/>
</dbReference>
<dbReference type="STRING" id="1121898.GCA_000422725_02762"/>
<feature type="signal peptide" evidence="4">
    <location>
        <begin position="1"/>
        <end position="26"/>
    </location>
</feature>
<dbReference type="Gene3D" id="1.10.287.470">
    <property type="entry name" value="Helix hairpin bin"/>
    <property type="match status" value="1"/>
</dbReference>
<comment type="subcellular location">
    <subcellularLocation>
        <location evidence="1">Cell envelope</location>
    </subcellularLocation>
</comment>
<dbReference type="RefSeq" id="WP_026993083.1">
    <property type="nucleotide sequence ID" value="NZ_JRLY01000007.1"/>
</dbReference>
<evidence type="ECO:0000313" key="10">
    <source>
        <dbReference type="Proteomes" id="UP000030111"/>
    </source>
</evidence>
<dbReference type="GO" id="GO:0046677">
    <property type="term" value="P:response to antibiotic"/>
    <property type="evidence" value="ECO:0007669"/>
    <property type="project" value="TreeGrafter"/>
</dbReference>
<dbReference type="SUPFAM" id="SSF111369">
    <property type="entry name" value="HlyD-like secretion proteins"/>
    <property type="match status" value="1"/>
</dbReference>
<dbReference type="Pfam" id="PF25967">
    <property type="entry name" value="RND-MFP_C"/>
    <property type="match status" value="1"/>
</dbReference>
<evidence type="ECO:0000259" key="8">
    <source>
        <dbReference type="Pfam" id="PF25967"/>
    </source>
</evidence>
<feature type="coiled-coil region" evidence="3">
    <location>
        <begin position="139"/>
        <end position="166"/>
    </location>
</feature>
<dbReference type="InterPro" id="IPR058627">
    <property type="entry name" value="MdtA-like_C"/>
</dbReference>
<sequence>MKDVKLIHIIALALLALLYACSGNNAAAPAPQAANLPVFSVVAADAVTYQEYPVTVEGRTNVEIRPQVDGYLDKVFVDEGAFVKAGSPIFKINESKYRELLNNATGSLNGAEAALINAKLEVEKLTPLVENKVVSDYQLKSAKASLKIAEANKRQADAAVASARINLGYTLITAPTDGYITRLPKKQGSLVSAADPIALTTLSDIGEVHVYFSLGESDFINFRDKYAGNTIADKIKNLPPLEMVLPNNTVYEQKGKIDMVDGQFDRTTGAITLRASFPNAKGLLRSGNTGKIRLGLPHAKALLIPQSATIELQDKIFVFTVDKNNKVARTPVIVSGKSGTDYLVQEGLKAGDRIVFKGFENLQDGAVIVPEKIKGELAAK</sequence>
<dbReference type="OrthoDB" id="9801814at2"/>
<comment type="similarity">
    <text evidence="2">Belongs to the membrane fusion protein (MFP) (TC 8.A.1) family.</text>
</comment>
<keyword evidence="10" id="KW-1185">Reference proteome</keyword>
<dbReference type="NCBIfam" id="TIGR01730">
    <property type="entry name" value="RND_mfp"/>
    <property type="match status" value="1"/>
</dbReference>
<dbReference type="InterPro" id="IPR006143">
    <property type="entry name" value="RND_pump_MFP"/>
</dbReference>
<reference evidence="9 10" key="1">
    <citation type="submission" date="2013-09" db="EMBL/GenBank/DDBJ databases">
        <authorList>
            <person name="Zeng Z."/>
            <person name="Chen C."/>
        </authorList>
    </citation>
    <scope>NUCLEOTIDE SEQUENCE [LARGE SCALE GENOMIC DNA]</scope>
    <source>
        <strain evidence="9 10">WB 4.1-42</strain>
    </source>
</reference>
<dbReference type="Gene3D" id="2.40.420.20">
    <property type="match status" value="1"/>
</dbReference>
<evidence type="ECO:0000256" key="3">
    <source>
        <dbReference type="SAM" id="Coils"/>
    </source>
</evidence>
<feature type="domain" description="Multidrug resistance protein MdtA-like alpha-helical hairpin" evidence="5">
    <location>
        <begin position="101"/>
        <end position="170"/>
    </location>
</feature>
<feature type="domain" description="Multidrug resistance protein MdtA-like barrel-sandwich hybrid" evidence="6">
    <location>
        <begin position="61"/>
        <end position="200"/>
    </location>
</feature>
<evidence type="ECO:0000256" key="1">
    <source>
        <dbReference type="ARBA" id="ARBA00004196"/>
    </source>
</evidence>
<evidence type="ECO:0000256" key="2">
    <source>
        <dbReference type="ARBA" id="ARBA00009477"/>
    </source>
</evidence>
<accession>A0A0A2MKQ0</accession>
<dbReference type="EMBL" id="JRLY01000007">
    <property type="protein sequence ID" value="KGO92884.1"/>
    <property type="molecule type" value="Genomic_DNA"/>
</dbReference>
<dbReference type="Gene3D" id="2.40.30.170">
    <property type="match status" value="1"/>
</dbReference>
<feature type="chain" id="PRO_5002003369" evidence="4">
    <location>
        <begin position="27"/>
        <end position="380"/>
    </location>
</feature>
<protein>
    <submittedName>
        <fullName evidence="9">RND transporter</fullName>
    </submittedName>
</protein>
<evidence type="ECO:0000256" key="4">
    <source>
        <dbReference type="SAM" id="SignalP"/>
    </source>
</evidence>
<dbReference type="AlphaFoldDB" id="A0A0A2MKQ0"/>
<dbReference type="PANTHER" id="PTHR30158:SF23">
    <property type="entry name" value="MULTIDRUG RESISTANCE PROTEIN MEXA"/>
    <property type="match status" value="1"/>
</dbReference>
<dbReference type="Pfam" id="PF25944">
    <property type="entry name" value="Beta-barrel_RND"/>
    <property type="match status" value="1"/>
</dbReference>
<dbReference type="Gene3D" id="2.40.50.100">
    <property type="match status" value="1"/>
</dbReference>
<dbReference type="GO" id="GO:0030313">
    <property type="term" value="C:cell envelope"/>
    <property type="evidence" value="ECO:0007669"/>
    <property type="project" value="UniProtKB-SubCell"/>
</dbReference>
<gene>
    <name evidence="9" type="ORF">Q766_09610</name>
</gene>
<keyword evidence="4" id="KW-0732">Signal</keyword>
<dbReference type="PROSITE" id="PS51257">
    <property type="entry name" value="PROKAR_LIPOPROTEIN"/>
    <property type="match status" value="1"/>
</dbReference>
<name>A0A0A2MKQ0_9FLAO</name>
<evidence type="ECO:0000259" key="6">
    <source>
        <dbReference type="Pfam" id="PF25917"/>
    </source>
</evidence>
<organism evidence="9 10">
    <name type="scientific">Flavobacterium subsaxonicum WB 4.1-42 = DSM 21790</name>
    <dbReference type="NCBI Taxonomy" id="1121898"/>
    <lineage>
        <taxon>Bacteria</taxon>
        <taxon>Pseudomonadati</taxon>
        <taxon>Bacteroidota</taxon>
        <taxon>Flavobacteriia</taxon>
        <taxon>Flavobacteriales</taxon>
        <taxon>Flavobacteriaceae</taxon>
        <taxon>Flavobacterium</taxon>
    </lineage>
</organism>
<dbReference type="Pfam" id="PF25876">
    <property type="entry name" value="HH_MFP_RND"/>
    <property type="match status" value="1"/>
</dbReference>
<feature type="domain" description="Multidrug resistance protein MdtA-like C-terminal permuted SH3" evidence="8">
    <location>
        <begin position="301"/>
        <end position="359"/>
    </location>
</feature>
<keyword evidence="3" id="KW-0175">Coiled coil</keyword>
<dbReference type="GO" id="GO:0022857">
    <property type="term" value="F:transmembrane transporter activity"/>
    <property type="evidence" value="ECO:0007669"/>
    <property type="project" value="InterPro"/>
</dbReference>
<evidence type="ECO:0000259" key="7">
    <source>
        <dbReference type="Pfam" id="PF25944"/>
    </source>
</evidence>
<dbReference type="InterPro" id="IPR058626">
    <property type="entry name" value="MdtA-like_b-barrel"/>
</dbReference>
<dbReference type="Pfam" id="PF25917">
    <property type="entry name" value="BSH_RND"/>
    <property type="match status" value="1"/>
</dbReference>
<dbReference type="InterPro" id="IPR058625">
    <property type="entry name" value="MdtA-like_BSH"/>
</dbReference>
<evidence type="ECO:0000313" key="9">
    <source>
        <dbReference type="EMBL" id="KGO92884.1"/>
    </source>
</evidence>
<dbReference type="InterPro" id="IPR058624">
    <property type="entry name" value="MdtA-like_HH"/>
</dbReference>
<proteinExistence type="inferred from homology"/>
<dbReference type="Proteomes" id="UP000030111">
    <property type="component" value="Unassembled WGS sequence"/>
</dbReference>